<gene>
    <name evidence="1" type="ORF">D9Q98_005639</name>
</gene>
<comment type="caution">
    <text evidence="1">The sequence shown here is derived from an EMBL/GenBank/DDBJ whole genome shotgun (WGS) entry which is preliminary data.</text>
</comment>
<name>A0A9D4TM82_CHLVU</name>
<dbReference type="InterPro" id="IPR019362">
    <property type="entry name" value="MMADHC"/>
</dbReference>
<keyword evidence="2" id="KW-1185">Reference proteome</keyword>
<accession>A0A9D4TM82</accession>
<proteinExistence type="predicted"/>
<dbReference type="OrthoDB" id="10263782at2759"/>
<dbReference type="EMBL" id="SIDB01000008">
    <property type="protein sequence ID" value="KAI3429551.1"/>
    <property type="molecule type" value="Genomic_DNA"/>
</dbReference>
<reference evidence="1" key="1">
    <citation type="journal article" date="2019" name="Plant J.">
        <title>Chlorella vulgaris genome assembly and annotation reveals the molecular basis for metabolic acclimation to high light conditions.</title>
        <authorList>
            <person name="Cecchin M."/>
            <person name="Marcolungo L."/>
            <person name="Rossato M."/>
            <person name="Girolomoni L."/>
            <person name="Cosentino E."/>
            <person name="Cuine S."/>
            <person name="Li-Beisson Y."/>
            <person name="Delledonne M."/>
            <person name="Ballottari M."/>
        </authorList>
    </citation>
    <scope>NUCLEOTIDE SEQUENCE</scope>
    <source>
        <strain evidence="1">211/11P</strain>
    </source>
</reference>
<evidence type="ECO:0008006" key="3">
    <source>
        <dbReference type="Google" id="ProtNLM"/>
    </source>
</evidence>
<reference evidence="1" key="2">
    <citation type="submission" date="2020-11" db="EMBL/GenBank/DDBJ databases">
        <authorList>
            <person name="Cecchin M."/>
            <person name="Marcolungo L."/>
            <person name="Rossato M."/>
            <person name="Girolomoni L."/>
            <person name="Cosentino E."/>
            <person name="Cuine S."/>
            <person name="Li-Beisson Y."/>
            <person name="Delledonne M."/>
            <person name="Ballottari M."/>
        </authorList>
    </citation>
    <scope>NUCLEOTIDE SEQUENCE</scope>
    <source>
        <strain evidence="1">211/11P</strain>
        <tissue evidence="1">Whole cell</tissue>
    </source>
</reference>
<evidence type="ECO:0000313" key="1">
    <source>
        <dbReference type="EMBL" id="KAI3429551.1"/>
    </source>
</evidence>
<protein>
    <recommendedName>
        <fullName evidence="3">Methylmalonic aciduria and homocystinuria type D protein</fullName>
    </recommendedName>
</protein>
<dbReference type="Pfam" id="PF10229">
    <property type="entry name" value="MMADHC"/>
    <property type="match status" value="1"/>
</dbReference>
<organism evidence="1 2">
    <name type="scientific">Chlorella vulgaris</name>
    <name type="common">Green alga</name>
    <dbReference type="NCBI Taxonomy" id="3077"/>
    <lineage>
        <taxon>Eukaryota</taxon>
        <taxon>Viridiplantae</taxon>
        <taxon>Chlorophyta</taxon>
        <taxon>core chlorophytes</taxon>
        <taxon>Trebouxiophyceae</taxon>
        <taxon>Chlorellales</taxon>
        <taxon>Chlorellaceae</taxon>
        <taxon>Chlorella clade</taxon>
        <taxon>Chlorella</taxon>
    </lineage>
</organism>
<dbReference type="GO" id="GO:0009235">
    <property type="term" value="P:cobalamin metabolic process"/>
    <property type="evidence" value="ECO:0007669"/>
    <property type="project" value="InterPro"/>
</dbReference>
<dbReference type="Proteomes" id="UP001055712">
    <property type="component" value="Unassembled WGS sequence"/>
</dbReference>
<dbReference type="AlphaFoldDB" id="A0A9D4TM82"/>
<dbReference type="PANTHER" id="PTHR13192:SF3">
    <property type="entry name" value="COBALAMIN TRAFFICKING PROTEIN CBLD"/>
    <property type="match status" value="1"/>
</dbReference>
<evidence type="ECO:0000313" key="2">
    <source>
        <dbReference type="Proteomes" id="UP001055712"/>
    </source>
</evidence>
<sequence>MDDTLVQKAAGTLLLPVTTTPWGLEYSVHECPRRHRDDVAALFPTTSLDDMLVIPTCQQAELDLVRMGEKVEEEKDRLLERFVEFAKVVCERLEALGHWADYIDPCSGLPMVHRDTNAVYGEVEALVTLLGYRIQNAGCCKIILHPKWGSSVYPASIFAKAPLAAVTAAIDDAVAALKDRL</sequence>
<dbReference type="PANTHER" id="PTHR13192">
    <property type="entry name" value="MY011 PROTEIN"/>
    <property type="match status" value="1"/>
</dbReference>